<dbReference type="Proteomes" id="UP000185839">
    <property type="component" value="Unassembled WGS sequence"/>
</dbReference>
<evidence type="ECO:0000313" key="3">
    <source>
        <dbReference type="Proteomes" id="UP000185839"/>
    </source>
</evidence>
<keyword evidence="1" id="KW-1133">Transmembrane helix</keyword>
<dbReference type="OrthoDB" id="1275260at2"/>
<protein>
    <submittedName>
        <fullName evidence="2">Uncharacterized protein</fullName>
    </submittedName>
</protein>
<keyword evidence="1" id="KW-0812">Transmembrane</keyword>
<keyword evidence="3" id="KW-1185">Reference proteome</keyword>
<sequence length="198" mass="22499">MKENLFFRATKSNLKKGNYNSFFLKFILLPLLCITSFFNASVLEVEIPQQNQQAIIYVSGDAIIVENGSTSYTQIVKINSVPKESGSKKHFFSKINKKVVAGNDKVSTKYRAENLPKLFPTRFVFKSKGSVDSFYIGTFSNTKNSIITPAFQSGNLFSFRYVVSNIHIFEYLIKTYVADFSKIATLSRFLFSRPPPFC</sequence>
<name>A0A1N7J4M4_9FLAO</name>
<dbReference type="RefSeq" id="WP_076384265.1">
    <property type="nucleotide sequence ID" value="NZ_FTOI01000001.1"/>
</dbReference>
<proteinExistence type="predicted"/>
<keyword evidence="1" id="KW-0472">Membrane</keyword>
<accession>A0A1N7J4M4</accession>
<organism evidence="2 3">
    <name type="scientific">Kaistella chaponensis</name>
    <dbReference type="NCBI Taxonomy" id="713588"/>
    <lineage>
        <taxon>Bacteria</taxon>
        <taxon>Pseudomonadati</taxon>
        <taxon>Bacteroidota</taxon>
        <taxon>Flavobacteriia</taxon>
        <taxon>Flavobacteriales</taxon>
        <taxon>Weeksellaceae</taxon>
        <taxon>Chryseobacterium group</taxon>
        <taxon>Kaistella</taxon>
    </lineage>
</organism>
<dbReference type="EMBL" id="FTOI01000001">
    <property type="protein sequence ID" value="SIS44308.1"/>
    <property type="molecule type" value="Genomic_DNA"/>
</dbReference>
<feature type="transmembrane region" description="Helical" evidence="1">
    <location>
        <begin position="21"/>
        <end position="43"/>
    </location>
</feature>
<reference evidence="3" key="1">
    <citation type="submission" date="2017-01" db="EMBL/GenBank/DDBJ databases">
        <authorList>
            <person name="Varghese N."/>
            <person name="Submissions S."/>
        </authorList>
    </citation>
    <scope>NUCLEOTIDE SEQUENCE [LARGE SCALE GENOMIC DNA]</scope>
    <source>
        <strain evidence="3">DSM 23145</strain>
    </source>
</reference>
<evidence type="ECO:0000256" key="1">
    <source>
        <dbReference type="SAM" id="Phobius"/>
    </source>
</evidence>
<evidence type="ECO:0000313" key="2">
    <source>
        <dbReference type="EMBL" id="SIS44308.1"/>
    </source>
</evidence>
<dbReference type="AlphaFoldDB" id="A0A1N7J4M4"/>
<gene>
    <name evidence="2" type="ORF">SAMN05421789_10193</name>
</gene>